<keyword evidence="3" id="KW-1185">Reference proteome</keyword>
<comment type="caution">
    <text evidence="2">The sequence shown here is derived from an EMBL/GenBank/DDBJ whole genome shotgun (WGS) entry which is preliminary data.</text>
</comment>
<evidence type="ECO:0000313" key="2">
    <source>
        <dbReference type="EMBL" id="KAJ2924363.1"/>
    </source>
</evidence>
<evidence type="ECO:0000256" key="1">
    <source>
        <dbReference type="SAM" id="MobiDB-lite"/>
    </source>
</evidence>
<dbReference type="AlphaFoldDB" id="A0A9W8J527"/>
<name>A0A9W8J527_9AGAR</name>
<feature type="compositionally biased region" description="Polar residues" evidence="1">
    <location>
        <begin position="137"/>
        <end position="153"/>
    </location>
</feature>
<organism evidence="2 3">
    <name type="scientific">Candolleomyces eurysporus</name>
    <dbReference type="NCBI Taxonomy" id="2828524"/>
    <lineage>
        <taxon>Eukaryota</taxon>
        <taxon>Fungi</taxon>
        <taxon>Dikarya</taxon>
        <taxon>Basidiomycota</taxon>
        <taxon>Agaricomycotina</taxon>
        <taxon>Agaricomycetes</taxon>
        <taxon>Agaricomycetidae</taxon>
        <taxon>Agaricales</taxon>
        <taxon>Agaricineae</taxon>
        <taxon>Psathyrellaceae</taxon>
        <taxon>Candolleomyces</taxon>
    </lineage>
</organism>
<evidence type="ECO:0000313" key="3">
    <source>
        <dbReference type="Proteomes" id="UP001140091"/>
    </source>
</evidence>
<sequence>MDWNHDRDRGYPYEMDRGPYDYRHGRSRSPPPNENRKRRRSMSPYERDCYELHPRHNNDYAPAPPPCSKTPEPSKMSNAQSKQTRTRFNSLDADILLGLSKKSKKVLSAAPTVRLTKSPAAPAQCVAPARPREPFSTARTSITPSGWIGTTTGTVAIRPRGTGGHTITGAGGVAACFQMKIGSAVDPYCPTSTRSRRYGGYSPQRRHAASGDNKPSGGSDDDMQFNFKANEEPADDSCPEKEQSSSKKQQQSSGNDRGEEISVPTEGNQVTIKTIPPDIGRVKLEELCAKIPGFVYLALDEVDMPAMLNELSEKKIEGFKLHVIHMMKPFVNGIRYTPEE</sequence>
<feature type="region of interest" description="Disordered" evidence="1">
    <location>
        <begin position="188"/>
        <end position="269"/>
    </location>
</feature>
<accession>A0A9W8J527</accession>
<dbReference type="EMBL" id="JANBPK010001226">
    <property type="protein sequence ID" value="KAJ2924363.1"/>
    <property type="molecule type" value="Genomic_DNA"/>
</dbReference>
<proteinExistence type="predicted"/>
<protein>
    <submittedName>
        <fullName evidence="2">Uncharacterized protein</fullName>
    </submittedName>
</protein>
<dbReference type="Proteomes" id="UP001140091">
    <property type="component" value="Unassembled WGS sequence"/>
</dbReference>
<reference evidence="2" key="1">
    <citation type="submission" date="2022-06" db="EMBL/GenBank/DDBJ databases">
        <title>Genome Sequence of Candolleomyces eurysporus.</title>
        <authorList>
            <person name="Buettner E."/>
        </authorList>
    </citation>
    <scope>NUCLEOTIDE SEQUENCE</scope>
    <source>
        <strain evidence="2">VTCC 930004</strain>
    </source>
</reference>
<feature type="compositionally biased region" description="Polar residues" evidence="1">
    <location>
        <begin position="75"/>
        <end position="86"/>
    </location>
</feature>
<gene>
    <name evidence="2" type="ORF">H1R20_g12730</name>
</gene>
<feature type="compositionally biased region" description="Basic and acidic residues" evidence="1">
    <location>
        <begin position="45"/>
        <end position="58"/>
    </location>
</feature>
<feature type="region of interest" description="Disordered" evidence="1">
    <location>
        <begin position="124"/>
        <end position="153"/>
    </location>
</feature>
<feature type="region of interest" description="Disordered" evidence="1">
    <location>
        <begin position="1"/>
        <end position="86"/>
    </location>
</feature>
<feature type="compositionally biased region" description="Basic and acidic residues" evidence="1">
    <location>
        <begin position="1"/>
        <end position="24"/>
    </location>
</feature>
<dbReference type="OrthoDB" id="342064at2759"/>
<feature type="non-terminal residue" evidence="2">
    <location>
        <position position="340"/>
    </location>
</feature>